<proteinExistence type="predicted"/>
<evidence type="ECO:0000256" key="1">
    <source>
        <dbReference type="SAM" id="Phobius"/>
    </source>
</evidence>
<keyword evidence="1" id="KW-0812">Transmembrane</keyword>
<keyword evidence="3" id="KW-1185">Reference proteome</keyword>
<feature type="transmembrane region" description="Helical" evidence="1">
    <location>
        <begin position="114"/>
        <end position="134"/>
    </location>
</feature>
<keyword evidence="1" id="KW-0472">Membrane</keyword>
<sequence>MTVAVDTPIYTFSQESPYLLALHVLYLAESNLTHGQKFLSVFNTSIITTDNDRTTTLTSTSTVIFTSTSTASPSTTIYTSTTIRSTNIALFHLHEHLPHHFRLHLCLYHHRNRYSAIASAASVTIAIIIITITVTSSSPVSFTTATATTHTRAQTRMCADAGTRTRTPAGSSRWRGCPPPACSGAFPFPAQTRADLRTSPCRFCCTSFALRISFTPCLYGALQ</sequence>
<evidence type="ECO:0000313" key="2">
    <source>
        <dbReference type="EMBL" id="KFO20511.1"/>
    </source>
</evidence>
<accession>A0A091DCG0</accession>
<organism evidence="2 3">
    <name type="scientific">Fukomys damarensis</name>
    <name type="common">Damaraland mole rat</name>
    <name type="synonym">Cryptomys damarensis</name>
    <dbReference type="NCBI Taxonomy" id="885580"/>
    <lineage>
        <taxon>Eukaryota</taxon>
        <taxon>Metazoa</taxon>
        <taxon>Chordata</taxon>
        <taxon>Craniata</taxon>
        <taxon>Vertebrata</taxon>
        <taxon>Euteleostomi</taxon>
        <taxon>Mammalia</taxon>
        <taxon>Eutheria</taxon>
        <taxon>Euarchontoglires</taxon>
        <taxon>Glires</taxon>
        <taxon>Rodentia</taxon>
        <taxon>Hystricomorpha</taxon>
        <taxon>Bathyergidae</taxon>
        <taxon>Fukomys</taxon>
    </lineage>
</organism>
<dbReference type="Proteomes" id="UP000028990">
    <property type="component" value="Unassembled WGS sequence"/>
</dbReference>
<keyword evidence="1" id="KW-1133">Transmembrane helix</keyword>
<dbReference type="AlphaFoldDB" id="A0A091DCG0"/>
<reference evidence="2 3" key="1">
    <citation type="submission" date="2013-11" db="EMBL/GenBank/DDBJ databases">
        <title>The Damaraland mole rat (Fukomys damarensis) genome and evolution of African mole rats.</title>
        <authorList>
            <person name="Gladyshev V.N."/>
            <person name="Fang X."/>
        </authorList>
    </citation>
    <scope>NUCLEOTIDE SEQUENCE [LARGE SCALE GENOMIC DNA]</scope>
    <source>
        <tissue evidence="2">Liver</tissue>
    </source>
</reference>
<protein>
    <submittedName>
        <fullName evidence="2">Uncharacterized protein</fullName>
    </submittedName>
</protein>
<evidence type="ECO:0000313" key="3">
    <source>
        <dbReference type="Proteomes" id="UP000028990"/>
    </source>
</evidence>
<gene>
    <name evidence="2" type="ORF">H920_18104</name>
</gene>
<dbReference type="EMBL" id="KN124719">
    <property type="protein sequence ID" value="KFO20511.1"/>
    <property type="molecule type" value="Genomic_DNA"/>
</dbReference>
<name>A0A091DCG0_FUKDA</name>